<name>Q5DZZ8_ALIF1</name>
<dbReference type="EnsemblBacteria" id="AAW87648">
    <property type="protein sequence ID" value="AAW87648"/>
    <property type="gene ID" value="VF_A0578"/>
</dbReference>
<keyword evidence="2" id="KW-1133">Transmembrane helix</keyword>
<dbReference type="AlphaFoldDB" id="Q5DZZ8"/>
<reference evidence="4 5" key="1">
    <citation type="journal article" date="2005" name="Proc. Natl. Acad. Sci. U.S.A.">
        <title>Complete genome sequence of Vibrio fischeri: a symbiotic bacterium with pathogenic congeners.</title>
        <authorList>
            <person name="Ruby E.G."/>
            <person name="Urbanowski M."/>
            <person name="Campbell J."/>
            <person name="Dunn A."/>
            <person name="Faini M."/>
            <person name="Gunsalus R."/>
            <person name="Lostroh P."/>
            <person name="Lupp C."/>
            <person name="McCann J."/>
            <person name="Millikan D."/>
            <person name="Schaefer A."/>
            <person name="Stabb E."/>
            <person name="Stevens A."/>
            <person name="Visick K."/>
            <person name="Whistler C."/>
            <person name="Greenberg E.P."/>
        </authorList>
    </citation>
    <scope>NUCLEOTIDE SEQUENCE [LARGE SCALE GENOMIC DNA]</scope>
    <source>
        <strain evidence="5">ATCC 700601 / ES114</strain>
    </source>
</reference>
<dbReference type="STRING" id="312309.VF_A0578"/>
<dbReference type="eggNOG" id="ENOG50308DC">
    <property type="taxonomic scope" value="Bacteria"/>
</dbReference>
<evidence type="ECO:0000256" key="3">
    <source>
        <dbReference type="SAM" id="SignalP"/>
    </source>
</evidence>
<dbReference type="PATRIC" id="fig|312309.11.peg.3182"/>
<protein>
    <submittedName>
        <fullName evidence="4">OrfU</fullName>
    </submittedName>
</protein>
<feature type="compositionally biased region" description="Gly residues" evidence="1">
    <location>
        <begin position="160"/>
        <end position="179"/>
    </location>
</feature>
<keyword evidence="5" id="KW-1185">Reference proteome</keyword>
<dbReference type="OrthoDB" id="9887025at2"/>
<sequence length="401" mass="43552">MFVFLFLLSFLSTPALSSTNPYGLCISDSIFNKDIYISANDINAEKFPSKLCHQDCQANIYHVPTVSHVPPHSMDQLNWFQFQYKRTGASCGEIPECDLNSTLSLSWKQSDFGDFPNYCSGKCLFTPTFLPACANGLCSGDFKALGKSCDAEGFIQGGDTGGGSGGDGGGSGGDGGGSDSNGVFSAQDSANISKTLSYAASIDVNLRESMDRNTQRYIQMSDQLSGFHSSDNKNFLQLNDKIDNLSQNLEMTNSNINYNLQDINASIKLINDNMNSGSGGSGSGKDYTSILNSIKSEIGGLGSLVMGSCTQESCSIPIQTALNSYEQTKIKFKNEIESLISKSKEHEFIGHASIPSFCSYIDAFDYNFCLDFSVFNEHLDLIRKILLAAAYIFAAMIIFLR</sequence>
<feature type="chain" id="PRO_5004254559" evidence="3">
    <location>
        <begin position="18"/>
        <end position="401"/>
    </location>
</feature>
<organism evidence="4 5">
    <name type="scientific">Aliivibrio fischeri (strain ATCC 700601 / ES114)</name>
    <name type="common">Vibrio fischeri</name>
    <dbReference type="NCBI Taxonomy" id="312309"/>
    <lineage>
        <taxon>Bacteria</taxon>
        <taxon>Pseudomonadati</taxon>
        <taxon>Pseudomonadota</taxon>
        <taxon>Gammaproteobacteria</taxon>
        <taxon>Vibrionales</taxon>
        <taxon>Vibrionaceae</taxon>
        <taxon>Aliivibrio</taxon>
    </lineage>
</organism>
<feature type="signal peptide" evidence="3">
    <location>
        <begin position="1"/>
        <end position="17"/>
    </location>
</feature>
<dbReference type="GeneID" id="54165901"/>
<dbReference type="RefSeq" id="WP_011263427.1">
    <property type="nucleotide sequence ID" value="NC_006841.2"/>
</dbReference>
<feature type="transmembrane region" description="Helical" evidence="2">
    <location>
        <begin position="381"/>
        <end position="400"/>
    </location>
</feature>
<evidence type="ECO:0000256" key="2">
    <source>
        <dbReference type="SAM" id="Phobius"/>
    </source>
</evidence>
<dbReference type="Proteomes" id="UP000000537">
    <property type="component" value="Chromosome II"/>
</dbReference>
<evidence type="ECO:0000256" key="1">
    <source>
        <dbReference type="SAM" id="MobiDB-lite"/>
    </source>
</evidence>
<dbReference type="EMBL" id="CP000021">
    <property type="protein sequence ID" value="AAW87648.1"/>
    <property type="molecule type" value="Genomic_DNA"/>
</dbReference>
<keyword evidence="2" id="KW-0812">Transmembrane</keyword>
<dbReference type="HOGENOM" id="CLU_686852_0_0_6"/>
<evidence type="ECO:0000313" key="4">
    <source>
        <dbReference type="EMBL" id="AAW87648.1"/>
    </source>
</evidence>
<proteinExistence type="predicted"/>
<keyword evidence="3" id="KW-0732">Signal</keyword>
<accession>Q5DZZ8</accession>
<evidence type="ECO:0000313" key="5">
    <source>
        <dbReference type="Proteomes" id="UP000000537"/>
    </source>
</evidence>
<reference evidence="4 5" key="2">
    <citation type="journal article" date="2008" name="BMC Genomics">
        <title>Comparative genomics-based investigation of resequencing targets in Vibrio fischeri: focus on point miscalls and artefactual expansions.</title>
        <authorList>
            <person name="Mandel M.J."/>
            <person name="Stabb E.V."/>
            <person name="Ruby E.G."/>
        </authorList>
    </citation>
    <scope>NUCLEOTIDE SEQUENCE [LARGE SCALE GENOMIC DNA]</scope>
    <source>
        <strain evidence="5">ATCC 700601 / ES114</strain>
    </source>
</reference>
<gene>
    <name evidence="4" type="primary">orfU</name>
    <name evidence="4" type="ordered locus">VF_A0578</name>
</gene>
<feature type="region of interest" description="Disordered" evidence="1">
    <location>
        <begin position="160"/>
        <end position="184"/>
    </location>
</feature>
<dbReference type="KEGG" id="vfi:VF_A0578"/>
<keyword evidence="2" id="KW-0472">Membrane</keyword>